<dbReference type="OrthoDB" id="7691805at2759"/>
<evidence type="ECO:0000313" key="3">
    <source>
        <dbReference type="EnsemblFungi" id="PTTG_30985-t43_1-p1"/>
    </source>
</evidence>
<reference evidence="2" key="2">
    <citation type="submission" date="2016-05" db="EMBL/GenBank/DDBJ databases">
        <title>Comparative analysis highlights variable genome content of wheat rusts and divergence of the mating loci.</title>
        <authorList>
            <person name="Cuomo C.A."/>
            <person name="Bakkeren G."/>
            <person name="Szabo L."/>
            <person name="Khalil H."/>
            <person name="Joly D."/>
            <person name="Goldberg J."/>
            <person name="Young S."/>
            <person name="Zeng Q."/>
            <person name="Fellers J."/>
        </authorList>
    </citation>
    <scope>NUCLEOTIDE SEQUENCE [LARGE SCALE GENOMIC DNA]</scope>
    <source>
        <strain evidence="2">1-1 BBBD Race 1</strain>
    </source>
</reference>
<dbReference type="Proteomes" id="UP000005240">
    <property type="component" value="Unassembled WGS sequence"/>
</dbReference>
<sequence length="207" mass="23399">MDSVTHNNIVTADNRGSAKDLWKAIKDRFASDESANRARVFNEFLYVRFKEDALEAFVTDIKVAIKKLVDVGIDLPQDILAYLILFKLPDNLQLLKRQIMHSDKNLTVQFVCNHLTQFNNENRAEVKESSSSTQAALVSTRTQRPNQKGGQGSSGSNSSKRCTPGYHNPKQDANHTADSCWHLHSEKAPEWWRDAQAKWQASKNGDN</sequence>
<feature type="compositionally biased region" description="Polar residues" evidence="1">
    <location>
        <begin position="129"/>
        <end position="145"/>
    </location>
</feature>
<proteinExistence type="predicted"/>
<dbReference type="EnsemblFungi" id="PTTG_30985-t43_1">
    <property type="protein sequence ID" value="PTTG_30985-t43_1-p1"/>
    <property type="gene ID" value="PTTG_30985"/>
</dbReference>
<reference evidence="3 4" key="3">
    <citation type="journal article" date="2017" name="G3 (Bethesda)">
        <title>Comparative analysis highlights variable genome content of wheat rusts and divergence of the mating loci.</title>
        <authorList>
            <person name="Cuomo C.A."/>
            <person name="Bakkeren G."/>
            <person name="Khalil H.B."/>
            <person name="Panwar V."/>
            <person name="Joly D."/>
            <person name="Linning R."/>
            <person name="Sakthikumar S."/>
            <person name="Song X."/>
            <person name="Adiconis X."/>
            <person name="Fan L."/>
            <person name="Goldberg J.M."/>
            <person name="Levin J.Z."/>
            <person name="Young S."/>
            <person name="Zeng Q."/>
            <person name="Anikster Y."/>
            <person name="Bruce M."/>
            <person name="Wang M."/>
            <person name="Yin C."/>
            <person name="McCallum B."/>
            <person name="Szabo L.J."/>
            <person name="Hulbert S."/>
            <person name="Chen X."/>
            <person name="Fellers J.P."/>
        </authorList>
    </citation>
    <scope>NUCLEOTIDE SEQUENCE</scope>
    <source>
        <strain evidence="3">isolate 1-1 / race 1 (BBBD)</strain>
        <strain evidence="4">Isolate 1-1 / race 1 (BBBD)</strain>
    </source>
</reference>
<dbReference type="STRING" id="630390.A0A180FWJ3"/>
<protein>
    <submittedName>
        <fullName evidence="2 3">Uncharacterized protein</fullName>
    </submittedName>
</protein>
<dbReference type="VEuPathDB" id="FungiDB:PTTG_30985"/>
<reference evidence="2" key="1">
    <citation type="submission" date="2009-11" db="EMBL/GenBank/DDBJ databases">
        <authorList>
            <consortium name="The Broad Institute Genome Sequencing Platform"/>
            <person name="Ward D."/>
            <person name="Feldgarden M."/>
            <person name="Earl A."/>
            <person name="Young S.K."/>
            <person name="Zeng Q."/>
            <person name="Koehrsen M."/>
            <person name="Alvarado L."/>
            <person name="Berlin A."/>
            <person name="Bochicchio J."/>
            <person name="Borenstein D."/>
            <person name="Chapman S.B."/>
            <person name="Chen Z."/>
            <person name="Engels R."/>
            <person name="Freedman E."/>
            <person name="Gellesch M."/>
            <person name="Goldberg J."/>
            <person name="Griggs A."/>
            <person name="Gujja S."/>
            <person name="Heilman E."/>
            <person name="Heiman D."/>
            <person name="Hepburn T."/>
            <person name="Howarth C."/>
            <person name="Jen D."/>
            <person name="Larson L."/>
            <person name="Lewis B."/>
            <person name="Mehta T."/>
            <person name="Park D."/>
            <person name="Pearson M."/>
            <person name="Roberts A."/>
            <person name="Saif S."/>
            <person name="Shea T."/>
            <person name="Shenoy N."/>
            <person name="Sisk P."/>
            <person name="Stolte C."/>
            <person name="Sykes S."/>
            <person name="Thomson T."/>
            <person name="Walk T."/>
            <person name="White J."/>
            <person name="Yandava C."/>
            <person name="Izard J."/>
            <person name="Baranova O.V."/>
            <person name="Blanton J.M."/>
            <person name="Tanner A.C."/>
            <person name="Dewhirst F.E."/>
            <person name="Haas B."/>
            <person name="Nusbaum C."/>
            <person name="Birren B."/>
        </authorList>
    </citation>
    <scope>NUCLEOTIDE SEQUENCE [LARGE SCALE GENOMIC DNA]</scope>
    <source>
        <strain evidence="2">1-1 BBBD Race 1</strain>
    </source>
</reference>
<evidence type="ECO:0000313" key="2">
    <source>
        <dbReference type="EMBL" id="OAV84877.1"/>
    </source>
</evidence>
<reference evidence="3" key="4">
    <citation type="submission" date="2025-05" db="UniProtKB">
        <authorList>
            <consortium name="EnsemblFungi"/>
        </authorList>
    </citation>
    <scope>IDENTIFICATION</scope>
    <source>
        <strain evidence="3">isolate 1-1 / race 1 (BBBD)</strain>
    </source>
</reference>
<dbReference type="EMBL" id="ADAS02010327">
    <property type="protein sequence ID" value="OAV84877.1"/>
    <property type="molecule type" value="Genomic_DNA"/>
</dbReference>
<evidence type="ECO:0000256" key="1">
    <source>
        <dbReference type="SAM" id="MobiDB-lite"/>
    </source>
</evidence>
<name>A0A180FWJ3_PUCT1</name>
<keyword evidence="4" id="KW-1185">Reference proteome</keyword>
<evidence type="ECO:0000313" key="4">
    <source>
        <dbReference type="Proteomes" id="UP000005240"/>
    </source>
</evidence>
<dbReference type="AlphaFoldDB" id="A0A180FWJ3"/>
<dbReference type="Pfam" id="PF14223">
    <property type="entry name" value="Retrotran_gag_2"/>
    <property type="match status" value="1"/>
</dbReference>
<organism evidence="2">
    <name type="scientific">Puccinia triticina (isolate 1-1 / race 1 (BBBD))</name>
    <name type="common">Brown leaf rust fungus</name>
    <dbReference type="NCBI Taxonomy" id="630390"/>
    <lineage>
        <taxon>Eukaryota</taxon>
        <taxon>Fungi</taxon>
        <taxon>Dikarya</taxon>
        <taxon>Basidiomycota</taxon>
        <taxon>Pucciniomycotina</taxon>
        <taxon>Pucciniomycetes</taxon>
        <taxon>Pucciniales</taxon>
        <taxon>Pucciniaceae</taxon>
        <taxon>Puccinia</taxon>
    </lineage>
</organism>
<gene>
    <name evidence="2" type="ORF">PTTG_30985</name>
</gene>
<feature type="compositionally biased region" description="Basic and acidic residues" evidence="1">
    <location>
        <begin position="169"/>
        <end position="180"/>
    </location>
</feature>
<accession>A0A180FWJ3</accession>
<feature type="non-terminal residue" evidence="2">
    <location>
        <position position="207"/>
    </location>
</feature>
<feature type="region of interest" description="Disordered" evidence="1">
    <location>
        <begin position="123"/>
        <end position="180"/>
    </location>
</feature>